<sequence>MVTLARSCCAAATATTSSTIPYRRLKQLRAERQAAVAASAGAHGGNAGAGNPQVGHGEDDEDHRMRIRSLSKADRSEDAVVLKVATVGDCESGKTSFLVSKSELSEKDYAQTLGVALREKCLRIKNAKIVFSIWELGGDRLFEDLLPSVCEGAAAVIFMFDLTKRSTLKSVKEWFIKSRKINNCAIPILVGSKYDQFIYFPQDIQVAITKQAMFYAETMGASLFFSSTTHNINIHKIFKIIVAKVFDLRCNISRNYNLGEPVVVY</sequence>
<evidence type="ECO:0000256" key="2">
    <source>
        <dbReference type="SAM" id="MobiDB-lite"/>
    </source>
</evidence>
<feature type="region of interest" description="Disordered" evidence="2">
    <location>
        <begin position="39"/>
        <end position="60"/>
    </location>
</feature>
<dbReference type="GO" id="GO:0005525">
    <property type="term" value="F:GTP binding"/>
    <property type="evidence" value="ECO:0000318"/>
    <property type="project" value="GO_Central"/>
</dbReference>
<protein>
    <submittedName>
        <fullName evidence="3">SPG1, ras family GTPase</fullName>
    </submittedName>
</protein>
<gene>
    <name evidence="3" type="primary">Spg1a-1</name>
    <name evidence="3" type="ORF">SELMODRAFT_449907</name>
</gene>
<organism evidence="4">
    <name type="scientific">Selaginella moellendorffii</name>
    <name type="common">Spikemoss</name>
    <dbReference type="NCBI Taxonomy" id="88036"/>
    <lineage>
        <taxon>Eukaryota</taxon>
        <taxon>Viridiplantae</taxon>
        <taxon>Streptophyta</taxon>
        <taxon>Embryophyta</taxon>
        <taxon>Tracheophyta</taxon>
        <taxon>Lycopodiopsida</taxon>
        <taxon>Selaginellales</taxon>
        <taxon>Selaginellaceae</taxon>
        <taxon>Selaginella</taxon>
    </lineage>
</organism>
<dbReference type="Pfam" id="PF00071">
    <property type="entry name" value="Ras"/>
    <property type="match status" value="1"/>
</dbReference>
<dbReference type="InterPro" id="IPR027417">
    <property type="entry name" value="P-loop_NTPase"/>
</dbReference>
<dbReference type="KEGG" id="smo:SELMODRAFT_449907"/>
<dbReference type="Gene3D" id="3.40.50.300">
    <property type="entry name" value="P-loop containing nucleotide triphosphate hydrolases"/>
    <property type="match status" value="1"/>
</dbReference>
<reference evidence="3 4" key="1">
    <citation type="journal article" date="2011" name="Science">
        <title>The Selaginella genome identifies genetic changes associated with the evolution of vascular plants.</title>
        <authorList>
            <person name="Banks J.A."/>
            <person name="Nishiyama T."/>
            <person name="Hasebe M."/>
            <person name="Bowman J.L."/>
            <person name="Gribskov M."/>
            <person name="dePamphilis C."/>
            <person name="Albert V.A."/>
            <person name="Aono N."/>
            <person name="Aoyama T."/>
            <person name="Ambrose B.A."/>
            <person name="Ashton N.W."/>
            <person name="Axtell M.J."/>
            <person name="Barker E."/>
            <person name="Barker M.S."/>
            <person name="Bennetzen J.L."/>
            <person name="Bonawitz N.D."/>
            <person name="Chapple C."/>
            <person name="Cheng C."/>
            <person name="Correa L.G."/>
            <person name="Dacre M."/>
            <person name="DeBarry J."/>
            <person name="Dreyer I."/>
            <person name="Elias M."/>
            <person name="Engstrom E.M."/>
            <person name="Estelle M."/>
            <person name="Feng L."/>
            <person name="Finet C."/>
            <person name="Floyd S.K."/>
            <person name="Frommer W.B."/>
            <person name="Fujita T."/>
            <person name="Gramzow L."/>
            <person name="Gutensohn M."/>
            <person name="Harholt J."/>
            <person name="Hattori M."/>
            <person name="Heyl A."/>
            <person name="Hirai T."/>
            <person name="Hiwatashi Y."/>
            <person name="Ishikawa M."/>
            <person name="Iwata M."/>
            <person name="Karol K.G."/>
            <person name="Koehler B."/>
            <person name="Kolukisaoglu U."/>
            <person name="Kubo M."/>
            <person name="Kurata T."/>
            <person name="Lalonde S."/>
            <person name="Li K."/>
            <person name="Li Y."/>
            <person name="Litt A."/>
            <person name="Lyons E."/>
            <person name="Manning G."/>
            <person name="Maruyama T."/>
            <person name="Michael T.P."/>
            <person name="Mikami K."/>
            <person name="Miyazaki S."/>
            <person name="Morinaga S."/>
            <person name="Murata T."/>
            <person name="Mueller-Roeber B."/>
            <person name="Nelson D.R."/>
            <person name="Obara M."/>
            <person name="Oguri Y."/>
            <person name="Olmstead R.G."/>
            <person name="Onodera N."/>
            <person name="Petersen B.L."/>
            <person name="Pils B."/>
            <person name="Prigge M."/>
            <person name="Rensing S.A."/>
            <person name="Riano-Pachon D.M."/>
            <person name="Roberts A.W."/>
            <person name="Sato Y."/>
            <person name="Scheller H.V."/>
            <person name="Schulz B."/>
            <person name="Schulz C."/>
            <person name="Shakirov E.V."/>
            <person name="Shibagaki N."/>
            <person name="Shinohara N."/>
            <person name="Shippen D.E."/>
            <person name="Soerensen I."/>
            <person name="Sotooka R."/>
            <person name="Sugimoto N."/>
            <person name="Sugita M."/>
            <person name="Sumikawa N."/>
            <person name="Tanurdzic M."/>
            <person name="Theissen G."/>
            <person name="Ulvskov P."/>
            <person name="Wakazuki S."/>
            <person name="Weng J.K."/>
            <person name="Willats W.W."/>
            <person name="Wipf D."/>
            <person name="Wolf P.G."/>
            <person name="Yang L."/>
            <person name="Zimmer A.D."/>
            <person name="Zhu Q."/>
            <person name="Mitros T."/>
            <person name="Hellsten U."/>
            <person name="Loque D."/>
            <person name="Otillar R."/>
            <person name="Salamov A."/>
            <person name="Schmutz J."/>
            <person name="Shapiro H."/>
            <person name="Lindquist E."/>
            <person name="Lucas S."/>
            <person name="Rokhsar D."/>
            <person name="Grigoriev I.V."/>
        </authorList>
    </citation>
    <scope>NUCLEOTIDE SEQUENCE [LARGE SCALE GENOMIC DNA]</scope>
</reference>
<keyword evidence="1" id="KW-0547">Nucleotide-binding</keyword>
<dbReference type="eggNOG" id="KOG1673">
    <property type="taxonomic scope" value="Eukaryota"/>
</dbReference>
<dbReference type="AlphaFoldDB" id="D8RFR4"/>
<dbReference type="PANTHER" id="PTHR47978">
    <property type="match status" value="1"/>
</dbReference>
<dbReference type="HOGENOM" id="CLU_041217_0_1_1"/>
<dbReference type="STRING" id="88036.D8RFR4"/>
<keyword evidence="4" id="KW-1185">Reference proteome</keyword>
<dbReference type="Proteomes" id="UP000001514">
    <property type="component" value="Unassembled WGS sequence"/>
</dbReference>
<dbReference type="PROSITE" id="PS51419">
    <property type="entry name" value="RAB"/>
    <property type="match status" value="1"/>
</dbReference>
<dbReference type="EMBL" id="GL377578">
    <property type="protein sequence ID" value="EFJ29165.1"/>
    <property type="molecule type" value="Genomic_DNA"/>
</dbReference>
<dbReference type="SUPFAM" id="SSF52540">
    <property type="entry name" value="P-loop containing nucleoside triphosphate hydrolases"/>
    <property type="match status" value="1"/>
</dbReference>
<dbReference type="PRINTS" id="PR00449">
    <property type="entry name" value="RASTRNSFRMNG"/>
</dbReference>
<dbReference type="InterPro" id="IPR001806">
    <property type="entry name" value="Small_GTPase"/>
</dbReference>
<evidence type="ECO:0000256" key="1">
    <source>
        <dbReference type="ARBA" id="ARBA00022741"/>
    </source>
</evidence>
<accession>D8RFR4</accession>
<evidence type="ECO:0000313" key="3">
    <source>
        <dbReference type="EMBL" id="EFJ29165.1"/>
    </source>
</evidence>
<evidence type="ECO:0000313" key="4">
    <source>
        <dbReference type="Proteomes" id="UP000001514"/>
    </source>
</evidence>
<dbReference type="GO" id="GO:0003924">
    <property type="term" value="F:GTPase activity"/>
    <property type="evidence" value="ECO:0000318"/>
    <property type="project" value="GO_Central"/>
</dbReference>
<proteinExistence type="predicted"/>
<dbReference type="FunCoup" id="D8RFR4">
    <property type="interactions" value="300"/>
</dbReference>
<dbReference type="SMART" id="SM00175">
    <property type="entry name" value="RAB"/>
    <property type="match status" value="1"/>
</dbReference>
<name>D8RFR4_SELML</name>
<dbReference type="InParanoid" id="D8RFR4"/>
<dbReference type="OMA" id="CKFTILQ"/>
<dbReference type="Gramene" id="EFJ29165">
    <property type="protein sequence ID" value="EFJ29165"/>
    <property type="gene ID" value="SELMODRAFT_449907"/>
</dbReference>